<proteinExistence type="predicted"/>
<dbReference type="EMBL" id="JAPDDT010000003">
    <property type="protein sequence ID" value="MCW1922945.1"/>
    <property type="molecule type" value="Genomic_DNA"/>
</dbReference>
<sequence>MSQLPKNFEKILLGVGGVAAVAFAGLGFMKSGAVEADFARDVPSTGGKAIEVPEAPAASKAVSSLTSNRVIEQAEHDGSPVDTFVGIPLFADKNDATKSVDPRKGEPVHPGIPNKWWLETKADMTFANSPDRDDDGDGFTNRQEFEGKTHPVDAKDFPPLVTKLAYIKDESTMWYVQFGLESGGKWAPRFVGLAPGTTTRLQNRVSAVEMLSPGDTFFKEGVFANRFKFTGLEERDFTSEKTKLTQKVKIALYEELKENKKGTKYESRAGLPDAELEANAYHDRIAVLDLKAIGFGGKEFKVEEMTKFALPPDAPTKDYLLKKVTPAGIEVEYADKDGKTQTLEIPKGGTP</sequence>
<dbReference type="RefSeq" id="WP_264487051.1">
    <property type="nucleotide sequence ID" value="NZ_JAPDDT010000003.1"/>
</dbReference>
<feature type="transmembrane region" description="Helical" evidence="1">
    <location>
        <begin position="12"/>
        <end position="29"/>
    </location>
</feature>
<keyword evidence="1" id="KW-0472">Membrane</keyword>
<organism evidence="2 3">
    <name type="scientific">Luteolibacter arcticus</name>
    <dbReference type="NCBI Taxonomy" id="1581411"/>
    <lineage>
        <taxon>Bacteria</taxon>
        <taxon>Pseudomonadati</taxon>
        <taxon>Verrucomicrobiota</taxon>
        <taxon>Verrucomicrobiia</taxon>
        <taxon>Verrucomicrobiales</taxon>
        <taxon>Verrucomicrobiaceae</taxon>
        <taxon>Luteolibacter</taxon>
    </lineage>
</organism>
<keyword evidence="1" id="KW-1133">Transmembrane helix</keyword>
<protein>
    <submittedName>
        <fullName evidence="2">Uncharacterized protein</fullName>
    </submittedName>
</protein>
<evidence type="ECO:0000256" key="1">
    <source>
        <dbReference type="SAM" id="Phobius"/>
    </source>
</evidence>
<evidence type="ECO:0000313" key="2">
    <source>
        <dbReference type="EMBL" id="MCW1922945.1"/>
    </source>
</evidence>
<accession>A0ABT3GH48</accession>
<gene>
    <name evidence="2" type="ORF">OKA05_10315</name>
</gene>
<dbReference type="InterPro" id="IPR049974">
    <property type="entry name" value="Amuc_1099-like"/>
</dbReference>
<dbReference type="Proteomes" id="UP001320876">
    <property type="component" value="Unassembled WGS sequence"/>
</dbReference>
<dbReference type="NCBIfam" id="NF042425">
    <property type="entry name" value="Amuc_1099_fam"/>
    <property type="match status" value="1"/>
</dbReference>
<keyword evidence="3" id="KW-1185">Reference proteome</keyword>
<reference evidence="2 3" key="1">
    <citation type="submission" date="2022-10" db="EMBL/GenBank/DDBJ databases">
        <title>Luteolibacter arcticus strain CCTCC AB 2014275, whole genome shotgun sequencing project.</title>
        <authorList>
            <person name="Zhao G."/>
            <person name="Shen L."/>
        </authorList>
    </citation>
    <scope>NUCLEOTIDE SEQUENCE [LARGE SCALE GENOMIC DNA]</scope>
    <source>
        <strain evidence="2 3">CCTCC AB 2014275</strain>
    </source>
</reference>
<comment type="caution">
    <text evidence="2">The sequence shown here is derived from an EMBL/GenBank/DDBJ whole genome shotgun (WGS) entry which is preliminary data.</text>
</comment>
<keyword evidence="1" id="KW-0812">Transmembrane</keyword>
<evidence type="ECO:0000313" key="3">
    <source>
        <dbReference type="Proteomes" id="UP001320876"/>
    </source>
</evidence>
<name>A0ABT3GH48_9BACT</name>